<dbReference type="InterPro" id="IPR010389">
    <property type="entry name" value="Urate_ox_N"/>
</dbReference>
<keyword evidence="1" id="KW-0472">Membrane</keyword>
<feature type="transmembrane region" description="Helical" evidence="1">
    <location>
        <begin position="12"/>
        <end position="34"/>
    </location>
</feature>
<organism evidence="3 4">
    <name type="scientific">Plasticicumulans acidivorans</name>
    <dbReference type="NCBI Taxonomy" id="886464"/>
    <lineage>
        <taxon>Bacteria</taxon>
        <taxon>Pseudomonadati</taxon>
        <taxon>Pseudomonadota</taxon>
        <taxon>Gammaproteobacteria</taxon>
        <taxon>Candidatus Competibacteraceae</taxon>
        <taxon>Plasticicumulans</taxon>
    </lineage>
</organism>
<keyword evidence="1" id="KW-0812">Transmembrane</keyword>
<dbReference type="GO" id="GO:0020037">
    <property type="term" value="F:heme binding"/>
    <property type="evidence" value="ECO:0007669"/>
    <property type="project" value="InterPro"/>
</dbReference>
<keyword evidence="4" id="KW-1185">Reference proteome</keyword>
<dbReference type="Pfam" id="PF06181">
    <property type="entry name" value="Urate_ox_N"/>
    <property type="match status" value="1"/>
</dbReference>
<feature type="transmembrane region" description="Helical" evidence="1">
    <location>
        <begin position="282"/>
        <end position="299"/>
    </location>
</feature>
<sequence>MEGYIVEWLNLLLRWFHVIVAIAWIGESFHFVAVDNSLTPPADEDSRRQGVGGEYWCVHGGGFYQFRKFKIAPKALPGALHWSFIPSYSTALSGLTLIAVLYYWGADSYLIDRNVLDIPGWAGVLIGIGFLAGGWLVYDFLCRSPLGRDDRLLGIAVAAYCAVAAFALCHVFSGRGAFLHFGGMLALIMSANVFFVIIPGQKKMVAQQLAGRTPDPAPGLRGKQRSVHNTYFTLPVLFAMLSNHYAFLYGAEWNWLVLLAIAVAGALIRHFFVMRHRGQRQWWAIAVGLALLAGVFAALQPPPPKQIAGVSSAELFARAERVVNARCVQCHAARPSAQFGFPAPPKGIALDTPALLRANAQGVYQQAVVAKAMPLGNLTAITDEERHQLAQWFEAGAPMN</sequence>
<reference evidence="3 4" key="1">
    <citation type="submission" date="2018-05" db="EMBL/GenBank/DDBJ databases">
        <title>Genomic Encyclopedia of Type Strains, Phase IV (KMG-IV): sequencing the most valuable type-strain genomes for metagenomic binning, comparative biology and taxonomic classification.</title>
        <authorList>
            <person name="Goeker M."/>
        </authorList>
    </citation>
    <scope>NUCLEOTIDE SEQUENCE [LARGE SCALE GENOMIC DNA]</scope>
    <source>
        <strain evidence="3 4">DSM 23606</strain>
    </source>
</reference>
<evidence type="ECO:0000313" key="3">
    <source>
        <dbReference type="EMBL" id="PWV61007.1"/>
    </source>
</evidence>
<keyword evidence="1" id="KW-1133">Transmembrane helix</keyword>
<feature type="transmembrane region" description="Helical" evidence="1">
    <location>
        <begin position="179"/>
        <end position="198"/>
    </location>
</feature>
<dbReference type="AlphaFoldDB" id="A0A317MUG4"/>
<dbReference type="EMBL" id="QGTJ01000006">
    <property type="protein sequence ID" value="PWV61007.1"/>
    <property type="molecule type" value="Genomic_DNA"/>
</dbReference>
<dbReference type="Proteomes" id="UP000246569">
    <property type="component" value="Unassembled WGS sequence"/>
</dbReference>
<protein>
    <submittedName>
        <fullName evidence="3">Putative membrane protein</fullName>
    </submittedName>
</protein>
<feature type="domain" description="Urate oxidase N-terminal" evidence="2">
    <location>
        <begin position="4"/>
        <end position="298"/>
    </location>
</feature>
<dbReference type="RefSeq" id="WP_110018688.1">
    <property type="nucleotide sequence ID" value="NZ_QGTJ01000006.1"/>
</dbReference>
<feature type="transmembrane region" description="Helical" evidence="1">
    <location>
        <begin position="152"/>
        <end position="173"/>
    </location>
</feature>
<feature type="transmembrane region" description="Helical" evidence="1">
    <location>
        <begin position="84"/>
        <end position="106"/>
    </location>
</feature>
<evidence type="ECO:0000313" key="4">
    <source>
        <dbReference type="Proteomes" id="UP000246569"/>
    </source>
</evidence>
<dbReference type="InterPro" id="IPR036909">
    <property type="entry name" value="Cyt_c-like_dom_sf"/>
</dbReference>
<gene>
    <name evidence="3" type="ORF">C7443_10621</name>
</gene>
<dbReference type="GO" id="GO:0009055">
    <property type="term" value="F:electron transfer activity"/>
    <property type="evidence" value="ECO:0007669"/>
    <property type="project" value="InterPro"/>
</dbReference>
<evidence type="ECO:0000259" key="2">
    <source>
        <dbReference type="Pfam" id="PF06181"/>
    </source>
</evidence>
<accession>A0A317MUG4</accession>
<proteinExistence type="predicted"/>
<comment type="caution">
    <text evidence="3">The sequence shown here is derived from an EMBL/GenBank/DDBJ whole genome shotgun (WGS) entry which is preliminary data.</text>
</comment>
<evidence type="ECO:0000256" key="1">
    <source>
        <dbReference type="SAM" id="Phobius"/>
    </source>
</evidence>
<feature type="transmembrane region" description="Helical" evidence="1">
    <location>
        <begin position="118"/>
        <end position="140"/>
    </location>
</feature>
<name>A0A317MUG4_9GAMM</name>
<dbReference type="SUPFAM" id="SSF46626">
    <property type="entry name" value="Cytochrome c"/>
    <property type="match status" value="1"/>
</dbReference>
<feature type="transmembrane region" description="Helical" evidence="1">
    <location>
        <begin position="253"/>
        <end position="273"/>
    </location>
</feature>
<dbReference type="OrthoDB" id="9787495at2"/>